<accession>A0ACB9U6T6</accession>
<reference evidence="1" key="1">
    <citation type="submission" date="2022-03" db="EMBL/GenBank/DDBJ databases">
        <title>Genomic analyses of argali, domestic sheep and their hybrids provide insights into chromosomal evolution, heterosis and genetic basis of agronomic traits.</title>
        <authorList>
            <person name="Li M."/>
        </authorList>
    </citation>
    <scope>NUCLEOTIDE SEQUENCE</scope>
    <source>
        <strain evidence="1">F1 hybrid</strain>
    </source>
</reference>
<keyword evidence="2" id="KW-1185">Reference proteome</keyword>
<comment type="caution">
    <text evidence="1">The sequence shown here is derived from an EMBL/GenBank/DDBJ whole genome shotgun (WGS) entry which is preliminary data.</text>
</comment>
<organism evidence="1 2">
    <name type="scientific">Ovis ammon polii x Ovis aries</name>
    <dbReference type="NCBI Taxonomy" id="2918886"/>
    <lineage>
        <taxon>Eukaryota</taxon>
        <taxon>Metazoa</taxon>
        <taxon>Chordata</taxon>
        <taxon>Craniata</taxon>
        <taxon>Vertebrata</taxon>
        <taxon>Euteleostomi</taxon>
        <taxon>Mammalia</taxon>
        <taxon>Eutheria</taxon>
        <taxon>Laurasiatheria</taxon>
        <taxon>Artiodactyla</taxon>
        <taxon>Ruminantia</taxon>
        <taxon>Pecora</taxon>
        <taxon>Bovidae</taxon>
        <taxon>Caprinae</taxon>
        <taxon>Ovis</taxon>
    </lineage>
</organism>
<sequence length="115" mass="13061">MFAPRLLDFQKTKYASHPCPPITLSSLTTPVPPDWPCPLTTPDRPHSKQDEWISPMIVKGSKTSPGPFLQPARFMNHRVPAHKRYQPTEYEHAANCATHASLQWLPGNRHSVRAR</sequence>
<evidence type="ECO:0000313" key="2">
    <source>
        <dbReference type="Proteomes" id="UP001057279"/>
    </source>
</evidence>
<gene>
    <name evidence="1" type="ORF">MJG53_018396</name>
</gene>
<protein>
    <submittedName>
        <fullName evidence="1">Uncharacterized protein</fullName>
    </submittedName>
</protein>
<proteinExistence type="predicted"/>
<evidence type="ECO:0000313" key="1">
    <source>
        <dbReference type="EMBL" id="KAI4559870.1"/>
    </source>
</evidence>
<name>A0ACB9U6T6_9CETA</name>
<dbReference type="Proteomes" id="UP001057279">
    <property type="component" value="Linkage Group LG23"/>
</dbReference>
<dbReference type="EMBL" id="CM043048">
    <property type="protein sequence ID" value="KAI4559870.1"/>
    <property type="molecule type" value="Genomic_DNA"/>
</dbReference>